<dbReference type="CDD" id="cd04301">
    <property type="entry name" value="NAT_SF"/>
    <property type="match status" value="1"/>
</dbReference>
<dbReference type="Gene3D" id="3.40.630.30">
    <property type="match status" value="1"/>
</dbReference>
<dbReference type="Proteomes" id="UP000295416">
    <property type="component" value="Unassembled WGS sequence"/>
</dbReference>
<dbReference type="PROSITE" id="PS51186">
    <property type="entry name" value="GNAT"/>
    <property type="match status" value="1"/>
</dbReference>
<protein>
    <submittedName>
        <fullName evidence="2">Ribosomal protein S18 acetylase RimI-like enzyme</fullName>
    </submittedName>
</protein>
<dbReference type="SUPFAM" id="SSF55729">
    <property type="entry name" value="Acyl-CoA N-acyltransferases (Nat)"/>
    <property type="match status" value="1"/>
</dbReference>
<dbReference type="EMBL" id="SLXK01000013">
    <property type="protein sequence ID" value="TCP29056.1"/>
    <property type="molecule type" value="Genomic_DNA"/>
</dbReference>
<keyword evidence="2" id="KW-0687">Ribonucleoprotein</keyword>
<organism evidence="2 3">
    <name type="scientific">Scopulibacillus darangshiensis</name>
    <dbReference type="NCBI Taxonomy" id="442528"/>
    <lineage>
        <taxon>Bacteria</taxon>
        <taxon>Bacillati</taxon>
        <taxon>Bacillota</taxon>
        <taxon>Bacilli</taxon>
        <taxon>Bacillales</taxon>
        <taxon>Sporolactobacillaceae</taxon>
        <taxon>Scopulibacillus</taxon>
    </lineage>
</organism>
<evidence type="ECO:0000313" key="3">
    <source>
        <dbReference type="Proteomes" id="UP000295416"/>
    </source>
</evidence>
<accession>A0A4V2SMX8</accession>
<reference evidence="2 3" key="1">
    <citation type="submission" date="2019-03" db="EMBL/GenBank/DDBJ databases">
        <title>Genomic Encyclopedia of Type Strains, Phase IV (KMG-IV): sequencing the most valuable type-strain genomes for metagenomic binning, comparative biology and taxonomic classification.</title>
        <authorList>
            <person name="Goeker M."/>
        </authorList>
    </citation>
    <scope>NUCLEOTIDE SEQUENCE [LARGE SCALE GENOMIC DNA]</scope>
    <source>
        <strain evidence="2 3">DSM 19377</strain>
    </source>
</reference>
<keyword evidence="3" id="KW-1185">Reference proteome</keyword>
<sequence>MVNQNFEKDFALGDRTFVIESHFEGMDRLVVKYDTEVNIRKGQLKDAKQILEIQQNVIAEHDYLITVLDEFNKTIEQQIDWMHSILENDRETIIVAEISEKTVGWIVCQSPGRKRLSHIGSLGMMIDKNYRDSGIGKKLINEVINWAVNNPMIEKLSLGVLSTNHRAIALYTRMGFVEEGRKMREIKMDENEYVDDILMYKLV</sequence>
<dbReference type="InterPro" id="IPR016181">
    <property type="entry name" value="Acyl_CoA_acyltransferase"/>
</dbReference>
<dbReference type="PANTHER" id="PTHR43415">
    <property type="entry name" value="SPERMIDINE N(1)-ACETYLTRANSFERASE"/>
    <property type="match status" value="1"/>
</dbReference>
<dbReference type="AlphaFoldDB" id="A0A4V2SMX8"/>
<feature type="domain" description="N-acetyltransferase" evidence="1">
    <location>
        <begin position="37"/>
        <end position="203"/>
    </location>
</feature>
<dbReference type="InterPro" id="IPR000182">
    <property type="entry name" value="GNAT_dom"/>
</dbReference>
<evidence type="ECO:0000313" key="2">
    <source>
        <dbReference type="EMBL" id="TCP29056.1"/>
    </source>
</evidence>
<dbReference type="GO" id="GO:0016747">
    <property type="term" value="F:acyltransferase activity, transferring groups other than amino-acyl groups"/>
    <property type="evidence" value="ECO:0007669"/>
    <property type="project" value="InterPro"/>
</dbReference>
<keyword evidence="2" id="KW-0689">Ribosomal protein</keyword>
<dbReference type="PANTHER" id="PTHR43415:SF3">
    <property type="entry name" value="GNAT-FAMILY ACETYLTRANSFERASE"/>
    <property type="match status" value="1"/>
</dbReference>
<dbReference type="Pfam" id="PF00583">
    <property type="entry name" value="Acetyltransf_1"/>
    <property type="match status" value="1"/>
</dbReference>
<dbReference type="GO" id="GO:0005840">
    <property type="term" value="C:ribosome"/>
    <property type="evidence" value="ECO:0007669"/>
    <property type="project" value="UniProtKB-KW"/>
</dbReference>
<comment type="caution">
    <text evidence="2">The sequence shown here is derived from an EMBL/GenBank/DDBJ whole genome shotgun (WGS) entry which is preliminary data.</text>
</comment>
<name>A0A4V2SMX8_9BACL</name>
<gene>
    <name evidence="2" type="ORF">EV207_11392</name>
</gene>
<proteinExistence type="predicted"/>
<evidence type="ECO:0000259" key="1">
    <source>
        <dbReference type="PROSITE" id="PS51186"/>
    </source>
</evidence>